<feature type="transmembrane region" description="Helical" evidence="5">
    <location>
        <begin position="156"/>
        <end position="181"/>
    </location>
</feature>
<gene>
    <name evidence="6" type="ORF">GGR38_000274</name>
</gene>
<accession>A0A7W6CKZ3</accession>
<dbReference type="GO" id="GO:0032259">
    <property type="term" value="P:methylation"/>
    <property type="evidence" value="ECO:0007669"/>
    <property type="project" value="UniProtKB-KW"/>
</dbReference>
<dbReference type="InterPro" id="IPR007318">
    <property type="entry name" value="Phopholipid_MeTrfase"/>
</dbReference>
<keyword evidence="2 5" id="KW-0812">Transmembrane</keyword>
<evidence type="ECO:0000256" key="2">
    <source>
        <dbReference type="ARBA" id="ARBA00022692"/>
    </source>
</evidence>
<keyword evidence="6" id="KW-0808">Transferase</keyword>
<organism evidence="6 7">
    <name type="scientific">Novosphingobium sediminicola</name>
    <dbReference type="NCBI Taxonomy" id="563162"/>
    <lineage>
        <taxon>Bacteria</taxon>
        <taxon>Pseudomonadati</taxon>
        <taxon>Pseudomonadota</taxon>
        <taxon>Alphaproteobacteria</taxon>
        <taxon>Sphingomonadales</taxon>
        <taxon>Sphingomonadaceae</taxon>
        <taxon>Novosphingobium</taxon>
    </lineage>
</organism>
<dbReference type="AlphaFoldDB" id="A0A7W6CKZ3"/>
<dbReference type="PANTHER" id="PTHR43847">
    <property type="entry name" value="BLL3993 PROTEIN"/>
    <property type="match status" value="1"/>
</dbReference>
<proteinExistence type="predicted"/>
<feature type="transmembrane region" description="Helical" evidence="5">
    <location>
        <begin position="77"/>
        <end position="97"/>
    </location>
</feature>
<dbReference type="PANTHER" id="PTHR43847:SF1">
    <property type="entry name" value="BLL3993 PROTEIN"/>
    <property type="match status" value="1"/>
</dbReference>
<evidence type="ECO:0000313" key="7">
    <source>
        <dbReference type="Proteomes" id="UP000548867"/>
    </source>
</evidence>
<dbReference type="GO" id="GO:0008168">
    <property type="term" value="F:methyltransferase activity"/>
    <property type="evidence" value="ECO:0007669"/>
    <property type="project" value="UniProtKB-KW"/>
</dbReference>
<keyword evidence="7" id="KW-1185">Reference proteome</keyword>
<dbReference type="EMBL" id="JACIDX010000001">
    <property type="protein sequence ID" value="MBB3953362.1"/>
    <property type="molecule type" value="Genomic_DNA"/>
</dbReference>
<evidence type="ECO:0000313" key="6">
    <source>
        <dbReference type="EMBL" id="MBB3953362.1"/>
    </source>
</evidence>
<feature type="transmembrane region" description="Helical" evidence="5">
    <location>
        <begin position="103"/>
        <end position="125"/>
    </location>
</feature>
<dbReference type="RefSeq" id="WP_221226949.1">
    <property type="nucleotide sequence ID" value="NZ_JACIDX010000001.1"/>
</dbReference>
<dbReference type="GO" id="GO:0012505">
    <property type="term" value="C:endomembrane system"/>
    <property type="evidence" value="ECO:0007669"/>
    <property type="project" value="UniProtKB-SubCell"/>
</dbReference>
<evidence type="ECO:0000256" key="1">
    <source>
        <dbReference type="ARBA" id="ARBA00004127"/>
    </source>
</evidence>
<name>A0A7W6CKZ3_9SPHN</name>
<reference evidence="6 7" key="1">
    <citation type="submission" date="2020-08" db="EMBL/GenBank/DDBJ databases">
        <title>Genomic Encyclopedia of Type Strains, Phase IV (KMG-IV): sequencing the most valuable type-strain genomes for metagenomic binning, comparative biology and taxonomic classification.</title>
        <authorList>
            <person name="Goeker M."/>
        </authorList>
    </citation>
    <scope>NUCLEOTIDE SEQUENCE [LARGE SCALE GENOMIC DNA]</scope>
    <source>
        <strain evidence="6 7">DSM 27057</strain>
    </source>
</reference>
<sequence length="219" mass="24088">MTINAAIPAPDQGPLDRAFARANPRVLDRIEQGLILVLWLALVNRVAHSINGYAPLVLISETAVMAFTLIRRPTQNISLRLGDWLLAIAATAAPLMIQPGLDMFPMIAPLGIALVLLGNVVQALAKLSLRRSFGIAPANRGVKSDGLYRFVRHPMYAGYLAVHIGIMILMPSLLNLVLYTIGWWAQILRLRAEEALLSQDPAYQAFMGKVRYRLVPGVF</sequence>
<keyword evidence="3 5" id="KW-1133">Transmembrane helix</keyword>
<dbReference type="Gene3D" id="1.20.120.1630">
    <property type="match status" value="1"/>
</dbReference>
<comment type="caution">
    <text evidence="6">The sequence shown here is derived from an EMBL/GenBank/DDBJ whole genome shotgun (WGS) entry which is preliminary data.</text>
</comment>
<comment type="subcellular location">
    <subcellularLocation>
        <location evidence="1">Endomembrane system</location>
        <topology evidence="1">Multi-pass membrane protein</topology>
    </subcellularLocation>
</comment>
<keyword evidence="4 5" id="KW-0472">Membrane</keyword>
<keyword evidence="6" id="KW-0489">Methyltransferase</keyword>
<protein>
    <submittedName>
        <fullName evidence="6">Protein-S-isoprenylcysteine O-methyltransferase Ste14</fullName>
    </submittedName>
</protein>
<evidence type="ECO:0000256" key="3">
    <source>
        <dbReference type="ARBA" id="ARBA00022989"/>
    </source>
</evidence>
<dbReference type="InterPro" id="IPR052527">
    <property type="entry name" value="Metal_cation-efflux_comp"/>
</dbReference>
<dbReference type="Proteomes" id="UP000548867">
    <property type="component" value="Unassembled WGS sequence"/>
</dbReference>
<evidence type="ECO:0000256" key="5">
    <source>
        <dbReference type="SAM" id="Phobius"/>
    </source>
</evidence>
<dbReference type="Pfam" id="PF04191">
    <property type="entry name" value="PEMT"/>
    <property type="match status" value="1"/>
</dbReference>
<evidence type="ECO:0000256" key="4">
    <source>
        <dbReference type="ARBA" id="ARBA00023136"/>
    </source>
</evidence>